<protein>
    <recommendedName>
        <fullName evidence="4">Reverse transcriptase zinc-binding domain-containing protein</fullName>
    </recommendedName>
</protein>
<evidence type="ECO:0008006" key="4">
    <source>
        <dbReference type="Google" id="ProtNLM"/>
    </source>
</evidence>
<sequence length="237" mass="26867">MADLPMHALSRCIKALAIWLATCKTQGRPQQDKNHQVIKNVDNSLSKLGWSKVQAWRWHWSNHTLDLEAEKGVFQLQMHHLRNSWRLARMQKWLASQRNDANTARSAGFDAELFVHSGGLDKMRTALARLPGHARAVVVGGMATPATFGTRFREQCPYCCLWTAPTVDHILWSCSHFCAERLCARPAVELEARLGWSQNSYLHSSESLLVLQQMACIRRKEVEARLALNLLGCDVEP</sequence>
<organism evidence="2 3">
    <name type="scientific">Polarella glacialis</name>
    <name type="common">Dinoflagellate</name>
    <dbReference type="NCBI Taxonomy" id="89957"/>
    <lineage>
        <taxon>Eukaryota</taxon>
        <taxon>Sar</taxon>
        <taxon>Alveolata</taxon>
        <taxon>Dinophyceae</taxon>
        <taxon>Suessiales</taxon>
        <taxon>Suessiaceae</taxon>
        <taxon>Polarella</taxon>
    </lineage>
</organism>
<dbReference type="EMBL" id="CAJNNW010034949">
    <property type="protein sequence ID" value="CAE8724776.1"/>
    <property type="molecule type" value="Genomic_DNA"/>
</dbReference>
<keyword evidence="1" id="KW-0732">Signal</keyword>
<comment type="caution">
    <text evidence="2">The sequence shown here is derived from an EMBL/GenBank/DDBJ whole genome shotgun (WGS) entry which is preliminary data.</text>
</comment>
<dbReference type="Proteomes" id="UP000626109">
    <property type="component" value="Unassembled WGS sequence"/>
</dbReference>
<name>A0A813LAE9_POLGL</name>
<feature type="chain" id="PRO_5032858305" description="Reverse transcriptase zinc-binding domain-containing protein" evidence="1">
    <location>
        <begin position="28"/>
        <end position="237"/>
    </location>
</feature>
<reference evidence="2" key="1">
    <citation type="submission" date="2021-02" db="EMBL/GenBank/DDBJ databases">
        <authorList>
            <person name="Dougan E. K."/>
            <person name="Rhodes N."/>
            <person name="Thang M."/>
            <person name="Chan C."/>
        </authorList>
    </citation>
    <scope>NUCLEOTIDE SEQUENCE</scope>
</reference>
<accession>A0A813LAE9</accession>
<proteinExistence type="predicted"/>
<gene>
    <name evidence="2" type="ORF">PGLA2088_LOCUS43842</name>
</gene>
<dbReference type="AlphaFoldDB" id="A0A813LAE9"/>
<evidence type="ECO:0000256" key="1">
    <source>
        <dbReference type="SAM" id="SignalP"/>
    </source>
</evidence>
<feature type="signal peptide" evidence="1">
    <location>
        <begin position="1"/>
        <end position="27"/>
    </location>
</feature>
<evidence type="ECO:0000313" key="2">
    <source>
        <dbReference type="EMBL" id="CAE8724776.1"/>
    </source>
</evidence>
<evidence type="ECO:0000313" key="3">
    <source>
        <dbReference type="Proteomes" id="UP000626109"/>
    </source>
</evidence>